<protein>
    <submittedName>
        <fullName evidence="2">Uncharacterized protein</fullName>
    </submittedName>
</protein>
<keyword evidence="3" id="KW-1185">Reference proteome</keyword>
<feature type="compositionally biased region" description="Basic and acidic residues" evidence="1">
    <location>
        <begin position="90"/>
        <end position="116"/>
    </location>
</feature>
<name>A0AAP0HVT1_9MAGN</name>
<evidence type="ECO:0000256" key="1">
    <source>
        <dbReference type="SAM" id="MobiDB-lite"/>
    </source>
</evidence>
<feature type="compositionally biased region" description="Basic residues" evidence="1">
    <location>
        <begin position="28"/>
        <end position="37"/>
    </location>
</feature>
<dbReference type="EMBL" id="JBBNAF010000011">
    <property type="protein sequence ID" value="KAK9097920.1"/>
    <property type="molecule type" value="Genomic_DNA"/>
</dbReference>
<accession>A0AAP0HVT1</accession>
<proteinExistence type="predicted"/>
<sequence length="116" mass="12939">MQRSSPFSADVVHFKRNGGGMGELGKEKARRVGRRCSRGGGFSQVGGRSAAEEGRLRRSRDVGSFGKRGARERSGERSEKKSAWLIHSRSPSEERGGAERRRWCTSRSSEEKEEVQ</sequence>
<evidence type="ECO:0000313" key="3">
    <source>
        <dbReference type="Proteomes" id="UP001420932"/>
    </source>
</evidence>
<comment type="caution">
    <text evidence="2">The sequence shown here is derived from an EMBL/GenBank/DDBJ whole genome shotgun (WGS) entry which is preliminary data.</text>
</comment>
<feature type="compositionally biased region" description="Basic and acidic residues" evidence="1">
    <location>
        <begin position="50"/>
        <end position="61"/>
    </location>
</feature>
<reference evidence="2 3" key="1">
    <citation type="submission" date="2024-01" db="EMBL/GenBank/DDBJ databases">
        <title>Genome assemblies of Stephania.</title>
        <authorList>
            <person name="Yang L."/>
        </authorList>
    </citation>
    <scope>NUCLEOTIDE SEQUENCE [LARGE SCALE GENOMIC DNA]</scope>
    <source>
        <strain evidence="2">YNDBR</strain>
        <tissue evidence="2">Leaf</tissue>
    </source>
</reference>
<organism evidence="2 3">
    <name type="scientific">Stephania yunnanensis</name>
    <dbReference type="NCBI Taxonomy" id="152371"/>
    <lineage>
        <taxon>Eukaryota</taxon>
        <taxon>Viridiplantae</taxon>
        <taxon>Streptophyta</taxon>
        <taxon>Embryophyta</taxon>
        <taxon>Tracheophyta</taxon>
        <taxon>Spermatophyta</taxon>
        <taxon>Magnoliopsida</taxon>
        <taxon>Ranunculales</taxon>
        <taxon>Menispermaceae</taxon>
        <taxon>Menispermoideae</taxon>
        <taxon>Cissampelideae</taxon>
        <taxon>Stephania</taxon>
    </lineage>
</organism>
<evidence type="ECO:0000313" key="2">
    <source>
        <dbReference type="EMBL" id="KAK9097920.1"/>
    </source>
</evidence>
<feature type="compositionally biased region" description="Basic and acidic residues" evidence="1">
    <location>
        <begin position="69"/>
        <end position="82"/>
    </location>
</feature>
<gene>
    <name evidence="2" type="ORF">Syun_024965</name>
</gene>
<dbReference type="AlphaFoldDB" id="A0AAP0HVT1"/>
<dbReference type="Proteomes" id="UP001420932">
    <property type="component" value="Unassembled WGS sequence"/>
</dbReference>
<feature type="region of interest" description="Disordered" evidence="1">
    <location>
        <begin position="1"/>
        <end position="116"/>
    </location>
</feature>